<keyword evidence="5" id="KW-0732">Signal</keyword>
<evidence type="ECO:0000256" key="5">
    <source>
        <dbReference type="SAM" id="SignalP"/>
    </source>
</evidence>
<evidence type="ECO:0000256" key="2">
    <source>
        <dbReference type="ARBA" id="ARBA00022723"/>
    </source>
</evidence>
<evidence type="ECO:0000256" key="1">
    <source>
        <dbReference type="ARBA" id="ARBA00008779"/>
    </source>
</evidence>
<evidence type="ECO:0000256" key="4">
    <source>
        <dbReference type="ARBA" id="ARBA00022837"/>
    </source>
</evidence>
<dbReference type="InterPro" id="IPR017850">
    <property type="entry name" value="Alkaline_phosphatase_core_sf"/>
</dbReference>
<dbReference type="InterPro" id="IPR050738">
    <property type="entry name" value="Sulfatase"/>
</dbReference>
<accession>A0A5C5VT16</accession>
<dbReference type="PANTHER" id="PTHR42693">
    <property type="entry name" value="ARYLSULFATASE FAMILY MEMBER"/>
    <property type="match status" value="1"/>
</dbReference>
<dbReference type="SUPFAM" id="SSF53649">
    <property type="entry name" value="Alkaline phosphatase-like"/>
    <property type="match status" value="1"/>
</dbReference>
<dbReference type="InterPro" id="IPR024607">
    <property type="entry name" value="Sulfatase_CS"/>
</dbReference>
<dbReference type="Gene3D" id="3.40.720.10">
    <property type="entry name" value="Alkaline Phosphatase, subunit A"/>
    <property type="match status" value="1"/>
</dbReference>
<sequence length="484" mass="53109" precursor="true">MKALTKKFLLASLLACVVAECVAETRPNIVVILADDMGYADAGFNGATDIRTPNLDRLAESGVVFTSGYCNHPFCGPSRAALLAGRYQHRFGFEHNPHYDPGNPHLGIDPNEKLFPARLQEVGYTTGGVGKWHLGAAAPFNPLNRGFNYFYGFLGGGHDYFRIDLSAPLDTAYLTGLVRNNKPAGFEGYLTTALSRDAVEFIERHCGEPFFLYVAYNAPHSPLQAPAETIAKYGHIVDEKRRVYAAMVDEMDRGVGMVIDSLERTHVRDNTLVFFLSDNGGPQPMSWNPNYGNSSSNAPLRGGKTNLYDGGIRVPFVASWPVGLPAGKKFDQPVIALDIARTAVELAGGDADSEPALEGVNLAPFLRGESLGKPHDLLYWRDLGGARWAILTGEGTKCVVDDPRRAPEVYHLPNDIGETTDRSSEVGHEVARLRACWRTWDAANTGNRIVPAHDYQRLQADFFQSTATASEADWHSERESNSRH</sequence>
<evidence type="ECO:0000256" key="3">
    <source>
        <dbReference type="ARBA" id="ARBA00022801"/>
    </source>
</evidence>
<keyword evidence="8" id="KW-1185">Reference proteome</keyword>
<dbReference type="GO" id="GO:0004065">
    <property type="term" value="F:arylsulfatase activity"/>
    <property type="evidence" value="ECO:0007669"/>
    <property type="project" value="UniProtKB-EC"/>
</dbReference>
<evidence type="ECO:0000313" key="7">
    <source>
        <dbReference type="EMBL" id="TWT40682.1"/>
    </source>
</evidence>
<keyword evidence="4" id="KW-0106">Calcium</keyword>
<keyword evidence="3 7" id="KW-0378">Hydrolase</keyword>
<keyword evidence="2" id="KW-0479">Metal-binding</keyword>
<dbReference type="GO" id="GO:0046872">
    <property type="term" value="F:metal ion binding"/>
    <property type="evidence" value="ECO:0007669"/>
    <property type="project" value="UniProtKB-KW"/>
</dbReference>
<reference evidence="7 8" key="1">
    <citation type="submission" date="2019-02" db="EMBL/GenBank/DDBJ databases">
        <title>Deep-cultivation of Planctomycetes and their phenomic and genomic characterization uncovers novel biology.</title>
        <authorList>
            <person name="Wiegand S."/>
            <person name="Jogler M."/>
            <person name="Boedeker C."/>
            <person name="Pinto D."/>
            <person name="Vollmers J."/>
            <person name="Rivas-Marin E."/>
            <person name="Kohn T."/>
            <person name="Peeters S.H."/>
            <person name="Heuer A."/>
            <person name="Rast P."/>
            <person name="Oberbeckmann S."/>
            <person name="Bunk B."/>
            <person name="Jeske O."/>
            <person name="Meyerdierks A."/>
            <person name="Storesund J.E."/>
            <person name="Kallscheuer N."/>
            <person name="Luecker S."/>
            <person name="Lage O.M."/>
            <person name="Pohl T."/>
            <person name="Merkel B.J."/>
            <person name="Hornburger P."/>
            <person name="Mueller R.-W."/>
            <person name="Bruemmer F."/>
            <person name="Labrenz M."/>
            <person name="Spormann A.M."/>
            <person name="Op Den Camp H."/>
            <person name="Overmann J."/>
            <person name="Amann R."/>
            <person name="Jetten M.S.M."/>
            <person name="Mascher T."/>
            <person name="Medema M.H."/>
            <person name="Devos D.P."/>
            <person name="Kaster A.-K."/>
            <person name="Ovreas L."/>
            <person name="Rohde M."/>
            <person name="Galperin M.Y."/>
            <person name="Jogler C."/>
        </authorList>
    </citation>
    <scope>NUCLEOTIDE SEQUENCE [LARGE SCALE GENOMIC DNA]</scope>
    <source>
        <strain evidence="7 8">Pla111</strain>
    </source>
</reference>
<dbReference type="InterPro" id="IPR000917">
    <property type="entry name" value="Sulfatase_N"/>
</dbReference>
<dbReference type="EMBL" id="SJPH01000011">
    <property type="protein sequence ID" value="TWT40682.1"/>
    <property type="molecule type" value="Genomic_DNA"/>
</dbReference>
<name>A0A5C5VT16_9BACT</name>
<feature type="domain" description="Sulfatase N-terminal" evidence="6">
    <location>
        <begin position="27"/>
        <end position="348"/>
    </location>
</feature>
<evidence type="ECO:0000259" key="6">
    <source>
        <dbReference type="Pfam" id="PF00884"/>
    </source>
</evidence>
<dbReference type="EC" id="3.1.6.1" evidence="7"/>
<organism evidence="7 8">
    <name type="scientific">Botrimarina hoheduenensis</name>
    <dbReference type="NCBI Taxonomy" id="2528000"/>
    <lineage>
        <taxon>Bacteria</taxon>
        <taxon>Pseudomonadati</taxon>
        <taxon>Planctomycetota</taxon>
        <taxon>Planctomycetia</taxon>
        <taxon>Pirellulales</taxon>
        <taxon>Lacipirellulaceae</taxon>
        <taxon>Botrimarina</taxon>
    </lineage>
</organism>
<feature type="signal peptide" evidence="5">
    <location>
        <begin position="1"/>
        <end position="23"/>
    </location>
</feature>
<comment type="similarity">
    <text evidence="1">Belongs to the sulfatase family.</text>
</comment>
<feature type="chain" id="PRO_5022708269" evidence="5">
    <location>
        <begin position="24"/>
        <end position="484"/>
    </location>
</feature>
<protein>
    <submittedName>
        <fullName evidence="7">Arylsulfatase</fullName>
        <ecNumber evidence="7">3.1.6.1</ecNumber>
    </submittedName>
</protein>
<dbReference type="PROSITE" id="PS00149">
    <property type="entry name" value="SULFATASE_2"/>
    <property type="match status" value="1"/>
</dbReference>
<dbReference type="Proteomes" id="UP000318995">
    <property type="component" value="Unassembled WGS sequence"/>
</dbReference>
<evidence type="ECO:0000313" key="8">
    <source>
        <dbReference type="Proteomes" id="UP000318995"/>
    </source>
</evidence>
<proteinExistence type="inferred from homology"/>
<dbReference type="PANTHER" id="PTHR42693:SF53">
    <property type="entry name" value="ENDO-4-O-SULFATASE"/>
    <property type="match status" value="1"/>
</dbReference>
<dbReference type="RefSeq" id="WP_231931104.1">
    <property type="nucleotide sequence ID" value="NZ_SJPH01000011.1"/>
</dbReference>
<gene>
    <name evidence="7" type="primary">atsA_17</name>
    <name evidence="7" type="ORF">Pla111_33270</name>
</gene>
<dbReference type="AlphaFoldDB" id="A0A5C5VT16"/>
<comment type="caution">
    <text evidence="7">The sequence shown here is derived from an EMBL/GenBank/DDBJ whole genome shotgun (WGS) entry which is preliminary data.</text>
</comment>
<dbReference type="Pfam" id="PF00884">
    <property type="entry name" value="Sulfatase"/>
    <property type="match status" value="1"/>
</dbReference>